<evidence type="ECO:0000256" key="1">
    <source>
        <dbReference type="SAM" id="SignalP"/>
    </source>
</evidence>
<feature type="chain" id="PRO_5038552554" description="DUF2771 domain-containing protein" evidence="1">
    <location>
        <begin position="25"/>
        <end position="156"/>
    </location>
</feature>
<dbReference type="PROSITE" id="PS51257">
    <property type="entry name" value="PROKAR_LIPOPROTEIN"/>
    <property type="match status" value="1"/>
</dbReference>
<protein>
    <recommendedName>
        <fullName evidence="4">DUF2771 domain-containing protein</fullName>
    </recommendedName>
</protein>
<name>A0A239B4S7_9ACTN</name>
<sequence>MSNRRRAAALGAVSLGLIALSACEKPTPLATVTVGDRTVTTEATSKCYLEGKQLTEQAFLACLQGKPEKTITVRPGDKVRIGVDPAIAEKGWVVAAGTAGKSGLLKDTTYRSFDAESLLADAQSGAAASEVTLNIIETGKAQEYLGVWQFKLKTAD</sequence>
<keyword evidence="1" id="KW-0732">Signal</keyword>
<evidence type="ECO:0000313" key="2">
    <source>
        <dbReference type="EMBL" id="SNS02234.1"/>
    </source>
</evidence>
<keyword evidence="3" id="KW-1185">Reference proteome</keyword>
<proteinExistence type="predicted"/>
<dbReference type="OrthoDB" id="5185019at2"/>
<dbReference type="Proteomes" id="UP000198280">
    <property type="component" value="Unassembled WGS sequence"/>
</dbReference>
<organism evidence="2 3">
    <name type="scientific">Actinacidiphila glaucinigra</name>
    <dbReference type="NCBI Taxonomy" id="235986"/>
    <lineage>
        <taxon>Bacteria</taxon>
        <taxon>Bacillati</taxon>
        <taxon>Actinomycetota</taxon>
        <taxon>Actinomycetes</taxon>
        <taxon>Kitasatosporales</taxon>
        <taxon>Streptomycetaceae</taxon>
        <taxon>Actinacidiphila</taxon>
    </lineage>
</organism>
<dbReference type="RefSeq" id="WP_089222489.1">
    <property type="nucleotide sequence ID" value="NZ_FZOF01000002.1"/>
</dbReference>
<evidence type="ECO:0008006" key="4">
    <source>
        <dbReference type="Google" id="ProtNLM"/>
    </source>
</evidence>
<accession>A0A239B4S7</accession>
<evidence type="ECO:0000313" key="3">
    <source>
        <dbReference type="Proteomes" id="UP000198280"/>
    </source>
</evidence>
<reference evidence="2 3" key="1">
    <citation type="submission" date="2017-06" db="EMBL/GenBank/DDBJ databases">
        <authorList>
            <person name="Kim H.J."/>
            <person name="Triplett B.A."/>
        </authorList>
    </citation>
    <scope>NUCLEOTIDE SEQUENCE [LARGE SCALE GENOMIC DNA]</scope>
    <source>
        <strain evidence="2 3">CGMCC 4.1858</strain>
    </source>
</reference>
<dbReference type="AlphaFoldDB" id="A0A239B4S7"/>
<dbReference type="EMBL" id="FZOF01000002">
    <property type="protein sequence ID" value="SNS02234.1"/>
    <property type="molecule type" value="Genomic_DNA"/>
</dbReference>
<feature type="signal peptide" evidence="1">
    <location>
        <begin position="1"/>
        <end position="24"/>
    </location>
</feature>
<gene>
    <name evidence="2" type="ORF">SAMN05216252_102343</name>
</gene>